<evidence type="ECO:0000313" key="2">
    <source>
        <dbReference type="Proteomes" id="UP001153334"/>
    </source>
</evidence>
<gene>
    <name evidence="1" type="ORF">ONZ43_g7370</name>
</gene>
<keyword evidence="2" id="KW-1185">Reference proteome</keyword>
<accession>A0ACC2HR89</accession>
<protein>
    <submittedName>
        <fullName evidence="1">Uncharacterized protein</fullName>
    </submittedName>
</protein>
<dbReference type="EMBL" id="JAPESX010003156">
    <property type="protein sequence ID" value="KAJ8105589.1"/>
    <property type="molecule type" value="Genomic_DNA"/>
</dbReference>
<proteinExistence type="predicted"/>
<evidence type="ECO:0000313" key="1">
    <source>
        <dbReference type="EMBL" id="KAJ8105589.1"/>
    </source>
</evidence>
<name>A0ACC2HR89_9PEZI</name>
<dbReference type="Proteomes" id="UP001153334">
    <property type="component" value="Unassembled WGS sequence"/>
</dbReference>
<sequence length="109" mass="12362">MREQLAGETFDCVWVSEVVFHLHARQLFFDSAFALLEAGGCLVIADIFRTAAQPATSSKRTQKELASIRRNHLCPELGTVDEYTQMARLAGFQPHHEPMDITKNVTRTW</sequence>
<comment type="caution">
    <text evidence="1">The sequence shown here is derived from an EMBL/GenBank/DDBJ whole genome shotgun (WGS) entry which is preliminary data.</text>
</comment>
<reference evidence="1" key="1">
    <citation type="submission" date="2022-11" db="EMBL/GenBank/DDBJ databases">
        <title>Genome Sequence of Nemania bipapillata.</title>
        <authorList>
            <person name="Buettner E."/>
        </authorList>
    </citation>
    <scope>NUCLEOTIDE SEQUENCE</scope>
    <source>
        <strain evidence="1">CP14</strain>
    </source>
</reference>
<organism evidence="1 2">
    <name type="scientific">Nemania bipapillata</name>
    <dbReference type="NCBI Taxonomy" id="110536"/>
    <lineage>
        <taxon>Eukaryota</taxon>
        <taxon>Fungi</taxon>
        <taxon>Dikarya</taxon>
        <taxon>Ascomycota</taxon>
        <taxon>Pezizomycotina</taxon>
        <taxon>Sordariomycetes</taxon>
        <taxon>Xylariomycetidae</taxon>
        <taxon>Xylariales</taxon>
        <taxon>Xylariaceae</taxon>
        <taxon>Nemania</taxon>
    </lineage>
</organism>